<reference evidence="4 5" key="1">
    <citation type="submission" date="2015-12" db="EMBL/GenBank/DDBJ databases">
        <title>The genome of Folsomia candida.</title>
        <authorList>
            <person name="Faddeeva A."/>
            <person name="Derks M.F."/>
            <person name="Anvar Y."/>
            <person name="Smit S."/>
            <person name="Van Straalen N."/>
            <person name="Roelofs D."/>
        </authorList>
    </citation>
    <scope>NUCLEOTIDE SEQUENCE [LARGE SCALE GENOMIC DNA]</scope>
    <source>
        <strain evidence="4 5">VU population</strain>
        <tissue evidence="4">Whole body</tissue>
    </source>
</reference>
<dbReference type="AlphaFoldDB" id="A0A226F6C0"/>
<dbReference type="InterPro" id="IPR051276">
    <property type="entry name" value="Saccharopine_DH-like_oxidrdct"/>
</dbReference>
<keyword evidence="2" id="KW-1133">Transmembrane helix</keyword>
<dbReference type="STRING" id="158441.A0A226F6C0"/>
<dbReference type="InterPro" id="IPR005097">
    <property type="entry name" value="Sacchrp_dh_NADP-bd"/>
</dbReference>
<evidence type="ECO:0000259" key="3">
    <source>
        <dbReference type="Pfam" id="PF03435"/>
    </source>
</evidence>
<dbReference type="GO" id="GO:0009247">
    <property type="term" value="P:glycolipid biosynthetic process"/>
    <property type="evidence" value="ECO:0007669"/>
    <property type="project" value="TreeGrafter"/>
</dbReference>
<evidence type="ECO:0000313" key="4">
    <source>
        <dbReference type="EMBL" id="OXA64880.1"/>
    </source>
</evidence>
<feature type="domain" description="Saccharopine dehydrogenase NADP binding" evidence="3">
    <location>
        <begin position="8"/>
        <end position="144"/>
    </location>
</feature>
<name>A0A226F6C0_FOLCA</name>
<dbReference type="OMA" id="KRPVQMH"/>
<accession>A0A226F6C0</accession>
<evidence type="ECO:0000256" key="2">
    <source>
        <dbReference type="SAM" id="Phobius"/>
    </source>
</evidence>
<dbReference type="Proteomes" id="UP000198287">
    <property type="component" value="Unassembled WGS sequence"/>
</dbReference>
<keyword evidence="2" id="KW-0812">Transmembrane</keyword>
<gene>
    <name evidence="4" type="ORF">Fcan01_02042</name>
</gene>
<feature type="transmembrane region" description="Helical" evidence="2">
    <location>
        <begin position="278"/>
        <end position="297"/>
    </location>
</feature>
<dbReference type="SUPFAM" id="SSF51735">
    <property type="entry name" value="NAD(P)-binding Rossmann-fold domains"/>
    <property type="match status" value="1"/>
</dbReference>
<comment type="caution">
    <text evidence="4">The sequence shown here is derived from an EMBL/GenBank/DDBJ whole genome shotgun (WGS) entry which is preliminary data.</text>
</comment>
<comment type="similarity">
    <text evidence="1">Belongs to the saccharopine dehydrogenase family.</text>
</comment>
<keyword evidence="5" id="KW-1185">Reference proteome</keyword>
<dbReference type="OrthoDB" id="10268090at2759"/>
<dbReference type="InterPro" id="IPR036291">
    <property type="entry name" value="NAD(P)-bd_dom_sf"/>
</dbReference>
<dbReference type="GO" id="GO:0005811">
    <property type="term" value="C:lipid droplet"/>
    <property type="evidence" value="ECO:0007669"/>
    <property type="project" value="TreeGrafter"/>
</dbReference>
<dbReference type="PANTHER" id="PTHR12286:SF5">
    <property type="entry name" value="SACCHAROPINE DEHYDROGENASE-LIKE OXIDOREDUCTASE"/>
    <property type="match status" value="1"/>
</dbReference>
<dbReference type="GO" id="GO:0005886">
    <property type="term" value="C:plasma membrane"/>
    <property type="evidence" value="ECO:0007669"/>
    <property type="project" value="TreeGrafter"/>
</dbReference>
<dbReference type="Gene3D" id="3.40.50.720">
    <property type="entry name" value="NAD(P)-binding Rossmann-like Domain"/>
    <property type="match status" value="1"/>
</dbReference>
<evidence type="ECO:0000256" key="1">
    <source>
        <dbReference type="ARBA" id="ARBA00038048"/>
    </source>
</evidence>
<dbReference type="PANTHER" id="PTHR12286">
    <property type="entry name" value="SACCHAROPINE DEHYDROGENASE-LIKE OXIDOREDUCTASE"/>
    <property type="match status" value="1"/>
</dbReference>
<protein>
    <submittedName>
        <fullName evidence="4">Saccharopine dehydrogenase-like oxidoreductase</fullName>
    </submittedName>
</protein>
<proteinExistence type="inferred from homology"/>
<evidence type="ECO:0000313" key="5">
    <source>
        <dbReference type="Proteomes" id="UP000198287"/>
    </source>
</evidence>
<sequence>MSRKFDLIVFGATGFTGKYVAETIVKTLKSTPPGESFTWAVAGRSTSKLATILDEISGRTGQDLKSVEKIVADVSDPESIKSMARLGKVVLNCVGPYRFFGEQVVKACVEEGTHHVDVSGEPQFLESMQLKYHKLAEEKGIYVVGSCGFDSIPADCGTVYLVQNFGGDVNSVEEYVETDNGGQPTKIHYGTWQSAIYGLAHANELRPLRSQLYPEPLPKPKYRMTQRKFLHRSDIVEGWCIPFPGSDRSVVMRSQRHFFHQERQHPVQMQAYLKQKSLFEMMCLVIGGMIFGVFVQFKIGKYLLERFPTFFSAGYVTHEGPAPEEMDKLTFTITLVGEGWGEKLLEPTDIHADPPKKTKVVKVRGTNPGYGATCVCLVQAALTILKEDNKMPSKGGVYPPGAAFAKTTLIQRLNQNGVTFTLEG</sequence>
<keyword evidence="2" id="KW-0472">Membrane</keyword>
<dbReference type="EMBL" id="LNIX01000001">
    <property type="protein sequence ID" value="OXA64880.1"/>
    <property type="molecule type" value="Genomic_DNA"/>
</dbReference>
<dbReference type="Pfam" id="PF03435">
    <property type="entry name" value="Sacchrp_dh_NADP"/>
    <property type="match status" value="1"/>
</dbReference>
<dbReference type="FunFam" id="3.40.50.720:FF:000178">
    <property type="entry name" value="Saccharopine dehydrogenase-like oxidoreductase"/>
    <property type="match status" value="1"/>
</dbReference>
<dbReference type="GO" id="GO:0005739">
    <property type="term" value="C:mitochondrion"/>
    <property type="evidence" value="ECO:0007669"/>
    <property type="project" value="TreeGrafter"/>
</dbReference>
<organism evidence="4 5">
    <name type="scientific">Folsomia candida</name>
    <name type="common">Springtail</name>
    <dbReference type="NCBI Taxonomy" id="158441"/>
    <lineage>
        <taxon>Eukaryota</taxon>
        <taxon>Metazoa</taxon>
        <taxon>Ecdysozoa</taxon>
        <taxon>Arthropoda</taxon>
        <taxon>Hexapoda</taxon>
        <taxon>Collembola</taxon>
        <taxon>Entomobryomorpha</taxon>
        <taxon>Isotomoidea</taxon>
        <taxon>Isotomidae</taxon>
        <taxon>Proisotominae</taxon>
        <taxon>Folsomia</taxon>
    </lineage>
</organism>